<dbReference type="InterPro" id="IPR053143">
    <property type="entry name" value="Arylsulfate_ST"/>
</dbReference>
<evidence type="ECO:0000313" key="2">
    <source>
        <dbReference type="Proteomes" id="UP000327013"/>
    </source>
</evidence>
<dbReference type="AlphaFoldDB" id="A0A5N6KRK3"/>
<keyword evidence="2" id="KW-1185">Reference proteome</keyword>
<reference evidence="1 2" key="1">
    <citation type="submission" date="2019-06" db="EMBL/GenBank/DDBJ databases">
        <title>A chromosomal-level reference genome of Carpinus fangiana (Coryloideae, Betulaceae).</title>
        <authorList>
            <person name="Yang X."/>
            <person name="Wang Z."/>
            <person name="Zhang L."/>
            <person name="Hao G."/>
            <person name="Liu J."/>
            <person name="Yang Y."/>
        </authorList>
    </citation>
    <scope>NUCLEOTIDE SEQUENCE [LARGE SCALE GENOMIC DNA]</scope>
    <source>
        <strain evidence="1">Cfa_2016G</strain>
        <tissue evidence="1">Leaf</tissue>
    </source>
</reference>
<evidence type="ECO:0000313" key="1">
    <source>
        <dbReference type="EMBL" id="KAB8339276.1"/>
    </source>
</evidence>
<dbReference type="EMBL" id="VIBQ01000010">
    <property type="protein sequence ID" value="KAB8339276.1"/>
    <property type="molecule type" value="Genomic_DNA"/>
</dbReference>
<evidence type="ECO:0008006" key="3">
    <source>
        <dbReference type="Google" id="ProtNLM"/>
    </source>
</evidence>
<dbReference type="PANTHER" id="PTHR35340:SF9">
    <property type="entry name" value="ASST-DOMAIN-CONTAINING PROTEIN"/>
    <property type="match status" value="1"/>
</dbReference>
<dbReference type="Pfam" id="PF14269">
    <property type="entry name" value="Arylsulfotran_2"/>
    <property type="match status" value="1"/>
</dbReference>
<sequence>MYYSRPDILAPAMNVSMQHLERVEPGYVFISPYQTVQSGPYIYDKAGNLVYSGHADVGPYNVHNFHVCQYKGSDHLCMFQGNQLLGYARGHYVILDNNYQAVETVESGGGVASADQHEFRLINDGESALITVYQPTPWDLSRINIRSQGWVQDGMFQEINVATGKVVFQWNALNHIDPFTSYVYPKGSDVAGDGLSPQTPWDFFHINSIDKSQLTGHYLISARHIGSLLYINGSDGSIIWRLETGGKSDFECEDFQFSFQHDAQIRWENGTHMMVSLYDNSSNMVNRTAENSAGRIITLDMETMKAYPSGPATPWPHGPLSSASQGNTQLLSNGNIFNCYGDFPFFAEFENDGTPAWTAKLGVQNGKVMVYRAYSAPWYSVPENSRPALWTYARNSDAMVALYVSWNGCTEVESWNFYGGNDVGDAFVKMGNTRKAGFETIYTSDTHYKYAFAEAISYGGESLRNSSIQMTFVPGPDLALECNDMHCPASNRSEAVSS</sequence>
<accession>A0A5N6KRK3</accession>
<organism evidence="1 2">
    <name type="scientific">Carpinus fangiana</name>
    <dbReference type="NCBI Taxonomy" id="176857"/>
    <lineage>
        <taxon>Eukaryota</taxon>
        <taxon>Viridiplantae</taxon>
        <taxon>Streptophyta</taxon>
        <taxon>Embryophyta</taxon>
        <taxon>Tracheophyta</taxon>
        <taxon>Spermatophyta</taxon>
        <taxon>Magnoliopsida</taxon>
        <taxon>eudicotyledons</taxon>
        <taxon>Gunneridae</taxon>
        <taxon>Pentapetalae</taxon>
        <taxon>rosids</taxon>
        <taxon>fabids</taxon>
        <taxon>Fagales</taxon>
        <taxon>Betulaceae</taxon>
        <taxon>Carpinus</taxon>
    </lineage>
</organism>
<name>A0A5N6KRK3_9ROSI</name>
<protein>
    <recommendedName>
        <fullName evidence="3">ASST-domain-containing protein</fullName>
    </recommendedName>
</protein>
<proteinExistence type="predicted"/>
<dbReference type="InterPro" id="IPR039535">
    <property type="entry name" value="ASST-like"/>
</dbReference>
<gene>
    <name evidence="1" type="ORF">FH972_022209</name>
</gene>
<comment type="caution">
    <text evidence="1">The sequence shown here is derived from an EMBL/GenBank/DDBJ whole genome shotgun (WGS) entry which is preliminary data.</text>
</comment>
<dbReference type="Proteomes" id="UP000327013">
    <property type="component" value="Unassembled WGS sequence"/>
</dbReference>
<dbReference type="PANTHER" id="PTHR35340">
    <property type="entry name" value="PQQ ENZYME REPEAT PROTEIN-RELATED"/>
    <property type="match status" value="1"/>
</dbReference>
<dbReference type="OrthoDB" id="5427350at2759"/>